<dbReference type="Pfam" id="PF00483">
    <property type="entry name" value="NTP_transferase"/>
    <property type="match status" value="1"/>
</dbReference>
<reference evidence="2" key="1">
    <citation type="journal article" date="2015" name="Nature">
        <title>Complex archaea that bridge the gap between prokaryotes and eukaryotes.</title>
        <authorList>
            <person name="Spang A."/>
            <person name="Saw J.H."/>
            <person name="Jorgensen S.L."/>
            <person name="Zaremba-Niedzwiedzka K."/>
            <person name="Martijn J."/>
            <person name="Lind A.E."/>
            <person name="van Eijk R."/>
            <person name="Schleper C."/>
            <person name="Guy L."/>
            <person name="Ettema T.J."/>
        </authorList>
    </citation>
    <scope>NUCLEOTIDE SEQUENCE</scope>
</reference>
<accession>A0A0F9VAG4</accession>
<dbReference type="AlphaFoldDB" id="A0A0F9VAG4"/>
<dbReference type="InterPro" id="IPR029044">
    <property type="entry name" value="Nucleotide-diphossugar_trans"/>
</dbReference>
<feature type="domain" description="Nucleotidyl transferase" evidence="1">
    <location>
        <begin position="5"/>
        <end position="27"/>
    </location>
</feature>
<dbReference type="Gene3D" id="3.90.550.10">
    <property type="entry name" value="Spore Coat Polysaccharide Biosynthesis Protein SpsA, Chain A"/>
    <property type="match status" value="1"/>
</dbReference>
<dbReference type="EMBL" id="LAZR01000401">
    <property type="protein sequence ID" value="KKN70546.1"/>
    <property type="molecule type" value="Genomic_DNA"/>
</dbReference>
<comment type="caution">
    <text evidence="2">The sequence shown here is derived from an EMBL/GenBank/DDBJ whole genome shotgun (WGS) entry which is preliminary data.</text>
</comment>
<name>A0A0F9VAG4_9ZZZZ</name>
<protein>
    <recommendedName>
        <fullName evidence="1">Nucleotidyl transferase domain-containing protein</fullName>
    </recommendedName>
</protein>
<dbReference type="InterPro" id="IPR005835">
    <property type="entry name" value="NTP_transferase_dom"/>
</dbReference>
<sequence length="33" mass="3749">MNNWALIIAGGRSERLRPLTNNIPKPMDVERVS</sequence>
<dbReference type="SUPFAM" id="SSF53448">
    <property type="entry name" value="Nucleotide-diphospho-sugar transferases"/>
    <property type="match status" value="1"/>
</dbReference>
<organism evidence="2">
    <name type="scientific">marine sediment metagenome</name>
    <dbReference type="NCBI Taxonomy" id="412755"/>
    <lineage>
        <taxon>unclassified sequences</taxon>
        <taxon>metagenomes</taxon>
        <taxon>ecological metagenomes</taxon>
    </lineage>
</organism>
<evidence type="ECO:0000313" key="2">
    <source>
        <dbReference type="EMBL" id="KKN70546.1"/>
    </source>
</evidence>
<proteinExistence type="predicted"/>
<evidence type="ECO:0000259" key="1">
    <source>
        <dbReference type="Pfam" id="PF00483"/>
    </source>
</evidence>
<gene>
    <name evidence="2" type="ORF">LCGC14_0429770</name>
</gene>